<dbReference type="AlphaFoldDB" id="A0A1L7RA14"/>
<feature type="domain" description="Alcohol dehydrogenase-like N-terminal" evidence="1">
    <location>
        <begin position="30"/>
        <end position="125"/>
    </location>
</feature>
<dbReference type="InterPro" id="IPR013154">
    <property type="entry name" value="ADH-like_N"/>
</dbReference>
<reference evidence="2" key="1">
    <citation type="submission" date="2014-07" db="EMBL/GenBank/DDBJ databases">
        <authorList>
            <person name="Zhang J.E."/>
            <person name="Yang H."/>
            <person name="Guo J."/>
            <person name="Deng Z."/>
            <person name="Luo H."/>
            <person name="Luo M."/>
            <person name="Zhao B."/>
        </authorList>
    </citation>
    <scope>NUCLEOTIDE SEQUENCE</scope>
    <source>
        <strain evidence="2">AM4</strain>
    </source>
</reference>
<dbReference type="PANTHER" id="PTHR43482:SF1">
    <property type="entry name" value="PROTEIN AST1-RELATED"/>
    <property type="match status" value="1"/>
</dbReference>
<dbReference type="RefSeq" id="WP_210579346.1">
    <property type="nucleotide sequence ID" value="NZ_LK995481.1"/>
</dbReference>
<organism evidence="2">
    <name type="scientific">Actinomyces succiniciruminis</name>
    <dbReference type="NCBI Taxonomy" id="1522002"/>
    <lineage>
        <taxon>Bacteria</taxon>
        <taxon>Bacillati</taxon>
        <taxon>Actinomycetota</taxon>
        <taxon>Actinomycetes</taxon>
        <taxon>Actinomycetales</taxon>
        <taxon>Actinomycetaceae</taxon>
        <taxon>Actinomyces</taxon>
    </lineage>
</organism>
<evidence type="ECO:0000313" key="2">
    <source>
        <dbReference type="EMBL" id="CED90685.1"/>
    </source>
</evidence>
<sequence>MTALLLDRPTGPADLASAMRIGATPVPEPGKGQLRLRVETCSLNPVDWKVARGGNPAWTWPHVLGLDVAGTIDALGPGVTTPAEDGASALRPDLAVGDRVAAHHDLRRPGGLAQYVVVDARALAPQGRGVDAVLDAVDAAYARLARGHQTGKLVCDVAGSAGA</sequence>
<gene>
    <name evidence="2" type="ORF">AAM4_0853</name>
</gene>
<dbReference type="Gene3D" id="3.90.180.10">
    <property type="entry name" value="Medium-chain alcohol dehydrogenases, catalytic domain"/>
    <property type="match status" value="1"/>
</dbReference>
<dbReference type="EMBL" id="LK995481">
    <property type="protein sequence ID" value="CED90685.1"/>
    <property type="molecule type" value="Genomic_DNA"/>
</dbReference>
<protein>
    <submittedName>
        <fullName evidence="2">GroES (Chaperonin 10)-like</fullName>
    </submittedName>
</protein>
<dbReference type="InterPro" id="IPR052585">
    <property type="entry name" value="Lipid_raft_assoc_Zn_ADH"/>
</dbReference>
<evidence type="ECO:0000259" key="1">
    <source>
        <dbReference type="Pfam" id="PF08240"/>
    </source>
</evidence>
<dbReference type="SUPFAM" id="SSF50129">
    <property type="entry name" value="GroES-like"/>
    <property type="match status" value="1"/>
</dbReference>
<name>A0A1L7RA14_9ACTO</name>
<dbReference type="PANTHER" id="PTHR43482">
    <property type="entry name" value="PROTEIN AST1-RELATED"/>
    <property type="match status" value="1"/>
</dbReference>
<accession>A0A1L7RA14</accession>
<proteinExistence type="predicted"/>
<dbReference type="InterPro" id="IPR011032">
    <property type="entry name" value="GroES-like_sf"/>
</dbReference>
<dbReference type="Pfam" id="PF08240">
    <property type="entry name" value="ADH_N"/>
    <property type="match status" value="1"/>
</dbReference>